<dbReference type="RefSeq" id="WP_121972845.1">
    <property type="nucleotide sequence ID" value="NZ_OOGT01000012.1"/>
</dbReference>
<feature type="domain" description="Pili assembly chaperone N-terminal" evidence="2">
    <location>
        <begin position="24"/>
        <end position="141"/>
    </location>
</feature>
<dbReference type="Proteomes" id="UP000245974">
    <property type="component" value="Unassembled WGS sequence"/>
</dbReference>
<dbReference type="SUPFAM" id="SSF49354">
    <property type="entry name" value="PapD-like"/>
    <property type="match status" value="1"/>
</dbReference>
<sequence length="235" mass="26097">MKTNILFTLISAFVFTIQTNAASIRLSPVSIEMLDNQTATSINLYNQSSDSTDLQIRVFEWLQEDGKDLLKPTDDIVISPPFVKLAPTNSYNLRVVRIQPNTISGEKTYRIIVDELPKPVDSRKASQGLNVLLRSSLPVFIVNKDAITSITGSIQIDQNIPYVVINNTGSRHALLNELIVNDETAHTSFPIKVNTVNGYILSGKSKSYSILNNFNYQSGHKYTISATVNGKAMKF</sequence>
<dbReference type="InParanoid" id="A0A2U3MVA8"/>
<name>A0A2U3MVA8_9GAMM</name>
<proteinExistence type="predicted"/>
<evidence type="ECO:0000313" key="4">
    <source>
        <dbReference type="Proteomes" id="UP000245974"/>
    </source>
</evidence>
<dbReference type="Gene3D" id="2.60.40.10">
    <property type="entry name" value="Immunoglobulins"/>
    <property type="match status" value="1"/>
</dbReference>
<evidence type="ECO:0000256" key="1">
    <source>
        <dbReference type="SAM" id="SignalP"/>
    </source>
</evidence>
<dbReference type="GO" id="GO:0030288">
    <property type="term" value="C:outer membrane-bounded periplasmic space"/>
    <property type="evidence" value="ECO:0007669"/>
    <property type="project" value="InterPro"/>
</dbReference>
<organism evidence="3 4">
    <name type="scientific">Acinetobacter stercoris</name>
    <dbReference type="NCBI Taxonomy" id="2126983"/>
    <lineage>
        <taxon>Bacteria</taxon>
        <taxon>Pseudomonadati</taxon>
        <taxon>Pseudomonadota</taxon>
        <taxon>Gammaproteobacteria</taxon>
        <taxon>Moraxellales</taxon>
        <taxon>Moraxellaceae</taxon>
        <taxon>Acinetobacter</taxon>
    </lineage>
</organism>
<reference evidence="4" key="1">
    <citation type="submission" date="2018-03" db="EMBL/GenBank/DDBJ databases">
        <authorList>
            <person name="Blom J."/>
        </authorList>
    </citation>
    <scope>NUCLEOTIDE SEQUENCE [LARGE SCALE GENOMIC DNA]</scope>
    <source>
        <strain evidence="4">KPC-SM-21</strain>
    </source>
</reference>
<feature type="chain" id="PRO_5015563396" description="Pili assembly chaperone N-terminal domain-containing protein" evidence="1">
    <location>
        <begin position="22"/>
        <end position="235"/>
    </location>
</feature>
<dbReference type="PANTHER" id="PTHR30251">
    <property type="entry name" value="PILUS ASSEMBLY CHAPERONE"/>
    <property type="match status" value="1"/>
</dbReference>
<feature type="signal peptide" evidence="1">
    <location>
        <begin position="1"/>
        <end position="21"/>
    </location>
</feature>
<gene>
    <name evidence="3" type="ORF">KPC_0483</name>
</gene>
<accession>A0A2U3MVA8</accession>
<dbReference type="InterPro" id="IPR050643">
    <property type="entry name" value="Periplasmic_pilus_chap"/>
</dbReference>
<dbReference type="GO" id="GO:0071555">
    <property type="term" value="P:cell wall organization"/>
    <property type="evidence" value="ECO:0007669"/>
    <property type="project" value="InterPro"/>
</dbReference>
<dbReference type="InterPro" id="IPR008962">
    <property type="entry name" value="PapD-like_sf"/>
</dbReference>
<dbReference type="PANTHER" id="PTHR30251:SF4">
    <property type="entry name" value="SLR1668 PROTEIN"/>
    <property type="match status" value="1"/>
</dbReference>
<dbReference type="EMBL" id="OOGT01000012">
    <property type="protein sequence ID" value="SPL69305.1"/>
    <property type="molecule type" value="Genomic_DNA"/>
</dbReference>
<evidence type="ECO:0000313" key="3">
    <source>
        <dbReference type="EMBL" id="SPL69305.1"/>
    </source>
</evidence>
<keyword evidence="4" id="KW-1185">Reference proteome</keyword>
<protein>
    <recommendedName>
        <fullName evidence="2">Pili assembly chaperone N-terminal domain-containing protein</fullName>
    </recommendedName>
</protein>
<keyword evidence="1" id="KW-0732">Signal</keyword>
<dbReference type="OrthoDB" id="511700at2"/>
<dbReference type="AlphaFoldDB" id="A0A2U3MVA8"/>
<dbReference type="InterPro" id="IPR016147">
    <property type="entry name" value="Pili_assmbl_chaperone_N"/>
</dbReference>
<dbReference type="Pfam" id="PF00345">
    <property type="entry name" value="PapD_N"/>
    <property type="match status" value="1"/>
</dbReference>
<dbReference type="InterPro" id="IPR013783">
    <property type="entry name" value="Ig-like_fold"/>
</dbReference>
<evidence type="ECO:0000259" key="2">
    <source>
        <dbReference type="Pfam" id="PF00345"/>
    </source>
</evidence>